<dbReference type="Gene3D" id="2.60.40.1180">
    <property type="entry name" value="Golgi alpha-mannosidase II"/>
    <property type="match status" value="1"/>
</dbReference>
<accession>A0A058ZBQ4</accession>
<dbReference type="Gene3D" id="3.20.20.80">
    <property type="entry name" value="Glycosidases"/>
    <property type="match status" value="2"/>
</dbReference>
<feature type="compositionally biased region" description="Low complexity" evidence="4">
    <location>
        <begin position="1135"/>
        <end position="1147"/>
    </location>
</feature>
<evidence type="ECO:0000256" key="4">
    <source>
        <dbReference type="SAM" id="MobiDB-lite"/>
    </source>
</evidence>
<dbReference type="STRING" id="691883.A0A058ZBQ4"/>
<evidence type="ECO:0000259" key="5">
    <source>
        <dbReference type="Pfam" id="PF00150"/>
    </source>
</evidence>
<dbReference type="EMBL" id="KB932203">
    <property type="protein sequence ID" value="KCV71361.1"/>
    <property type="molecule type" value="Genomic_DNA"/>
</dbReference>
<dbReference type="eggNOG" id="ENOG502QPU8">
    <property type="taxonomic scope" value="Eukaryota"/>
</dbReference>
<protein>
    <recommendedName>
        <fullName evidence="9">Glycoside hydrolase family 5 domain-containing protein</fullName>
    </recommendedName>
</protein>
<dbReference type="OrthoDB" id="9971853at2759"/>
<evidence type="ECO:0000313" key="8">
    <source>
        <dbReference type="Proteomes" id="UP000030693"/>
    </source>
</evidence>
<feature type="region of interest" description="Disordered" evidence="4">
    <location>
        <begin position="1091"/>
        <end position="1147"/>
    </location>
</feature>
<feature type="domain" description="Glycoside hydrolase family 5" evidence="5">
    <location>
        <begin position="108"/>
        <end position="172"/>
    </location>
</feature>
<feature type="compositionally biased region" description="Polar residues" evidence="4">
    <location>
        <begin position="690"/>
        <end position="706"/>
    </location>
</feature>
<evidence type="ECO:0000256" key="1">
    <source>
        <dbReference type="ARBA" id="ARBA00005641"/>
    </source>
</evidence>
<evidence type="ECO:0000256" key="3">
    <source>
        <dbReference type="ARBA" id="ARBA00023295"/>
    </source>
</evidence>
<dbReference type="GeneID" id="20527038"/>
<proteinExistence type="inferred from homology"/>
<dbReference type="InterPro" id="IPR041036">
    <property type="entry name" value="GH5_C"/>
</dbReference>
<dbReference type="RefSeq" id="XP_009494484.1">
    <property type="nucleotide sequence ID" value="XM_009496209.1"/>
</dbReference>
<keyword evidence="2" id="KW-0378">Hydrolase</keyword>
<dbReference type="Pfam" id="PF18564">
    <property type="entry name" value="Glyco_hydro_5_C"/>
    <property type="match status" value="1"/>
</dbReference>
<dbReference type="AlphaFoldDB" id="A0A058ZBQ4"/>
<dbReference type="PANTHER" id="PTHR31308:SF5">
    <property type="entry name" value="ERGOSTERYL-BETA-GLUCOSIDASE"/>
    <property type="match status" value="1"/>
</dbReference>
<dbReference type="InterPro" id="IPR017853">
    <property type="entry name" value="GH"/>
</dbReference>
<sequence>MTPPLGHLDEVTVGQDGHFADAQGRRLLLRGVNTGGDCKMPTRPAWHGARPGSAAAAGALPLSPPGALPRAEFGDGDGDVGVATSAPPDVFFNTEAISFVGRPFPLEEADEHLARLRRWGFLFLRFLITWEALEHAGPGIYDEEYIQYLVEVLTRARAHGIRVFIDPHQDVWSRFSGGSGAPAWTFDLVGLSVRKFAACDAAIVQNTWHLHPAAGHTPERRAIRQENAEAARAGRFVGRGYPKMVWPSNYYKYAAATMFTLFFGGATFAPECRIPENYTTNPGPDYVPGPLVNIQDFLQARYIGAIAHLARRLAPLGVVAGYDTLNEPSRGFICWPRVSEHGGPHQMLKLESTPTAIQGMLLASGHTIEVPYFSRSALTGAPVRDGSILVNAVRASAFHTDRPAPANPTGGCVWRANGVWDYQASPAGGAVSQAEHDALINDPALQAKLIKRDDYFSADDQGKPYDFGRDFWLPFCQAYAAAIREADPKAIVFLEPEVGMTLPPLGPEQLKVPHPVAYAPHWYDGITLFNKHFSNWTIDVGGLGDAGSDIAANLGAVLRNIWIGPQSVRDSFSVQVGRIKDAGRDAFAAGGSTSEDGTSTDGSVFQAPMLVGECGTPHDLRTAQANSPNWVRLSARRQTIASLLPVMELSTYLELERQTAGASGSAAPGAALAGSAPVAAGEQQPAPATITPNADNDLESASTGLGSSAPLIGTPSASAAPATAASTTTATALAPGPLAAGGGRLAGLPHLGQGARIQAPREVIWSEPSTEEEDVCRALDATLSAMDQNLASFTAWTYCRTNSGAGRLGLDPHRPFPTHAEWTGGDMWNDEDFSVWSGARARLEQHLATTVARPRPEDHSGDEQQPLRGEVPQVMRDQECQQPGCPGCGATALLPSPESPSSGFLPGMFKAAMSMVSRPFSRTTLPPHCFFRQTAGVADQETGRPDAPLPPFFRSRLDIGGRSLHASSRPYAIKTVGVPMYHSFNMYSGVFELRYCSTGVDAHGRPQVQPFDNGGEDSLATEIYLPPYHYGESEEFFHVEVSDGTWRFLPERHVLLFIHSSAQPMAGSKGTTLPDRVHSIRISRKALPTLGASSSIGASASPTAAAATAAGTTPVPAPEPAVEAPTEPTADEPAADAPAAETEAAST</sequence>
<feature type="domain" description="Glycoside hydrolase family 5 C-terminal" evidence="6">
    <location>
        <begin position="969"/>
        <end position="1063"/>
    </location>
</feature>
<name>A0A058ZBQ4_FONAL</name>
<dbReference type="GO" id="GO:0050295">
    <property type="term" value="F:steryl-beta-glucosidase activity"/>
    <property type="evidence" value="ECO:0007669"/>
    <property type="project" value="TreeGrafter"/>
</dbReference>
<reference evidence="7" key="1">
    <citation type="submission" date="2013-04" db="EMBL/GenBank/DDBJ databases">
        <title>The Genome Sequence of Fonticula alba ATCC 38817.</title>
        <authorList>
            <consortium name="The Broad Institute Genomics Platform"/>
            <person name="Russ C."/>
            <person name="Cuomo C."/>
            <person name="Burger G."/>
            <person name="Gray M.W."/>
            <person name="Holland P.W.H."/>
            <person name="King N."/>
            <person name="Lang F.B.F."/>
            <person name="Roger A.J."/>
            <person name="Ruiz-Trillo I."/>
            <person name="Brown M."/>
            <person name="Walker B."/>
            <person name="Young S."/>
            <person name="Zeng Q."/>
            <person name="Gargeya S."/>
            <person name="Fitzgerald M."/>
            <person name="Haas B."/>
            <person name="Abouelleil A."/>
            <person name="Allen A.W."/>
            <person name="Alvarado L."/>
            <person name="Arachchi H.M."/>
            <person name="Berlin A.M."/>
            <person name="Chapman S.B."/>
            <person name="Gainer-Dewar J."/>
            <person name="Goldberg J."/>
            <person name="Griggs A."/>
            <person name="Gujja S."/>
            <person name="Hansen M."/>
            <person name="Howarth C."/>
            <person name="Imamovic A."/>
            <person name="Ireland A."/>
            <person name="Larimer J."/>
            <person name="McCowan C."/>
            <person name="Murphy C."/>
            <person name="Pearson M."/>
            <person name="Poon T.W."/>
            <person name="Priest M."/>
            <person name="Roberts A."/>
            <person name="Saif S."/>
            <person name="Shea T."/>
            <person name="Sisk P."/>
            <person name="Sykes S."/>
            <person name="Wortman J."/>
            <person name="Nusbaum C."/>
            <person name="Birren B."/>
        </authorList>
    </citation>
    <scope>NUCLEOTIDE SEQUENCE [LARGE SCALE GENOMIC DNA]</scope>
    <source>
        <strain evidence="7">ATCC 38817</strain>
    </source>
</reference>
<dbReference type="GO" id="GO:0000272">
    <property type="term" value="P:polysaccharide catabolic process"/>
    <property type="evidence" value="ECO:0007669"/>
    <property type="project" value="InterPro"/>
</dbReference>
<keyword evidence="3" id="KW-0326">Glycosidase</keyword>
<dbReference type="PANTHER" id="PTHR31308">
    <property type="match status" value="1"/>
</dbReference>
<evidence type="ECO:0000256" key="2">
    <source>
        <dbReference type="ARBA" id="ARBA00022801"/>
    </source>
</evidence>
<evidence type="ECO:0000313" key="7">
    <source>
        <dbReference type="EMBL" id="KCV71361.1"/>
    </source>
</evidence>
<dbReference type="InterPro" id="IPR013780">
    <property type="entry name" value="Glyco_hydro_b"/>
</dbReference>
<feature type="region of interest" description="Disordered" evidence="4">
    <location>
        <begin position="664"/>
        <end position="723"/>
    </location>
</feature>
<feature type="compositionally biased region" description="Low complexity" evidence="4">
    <location>
        <begin position="664"/>
        <end position="681"/>
    </location>
</feature>
<keyword evidence="8" id="KW-1185">Reference proteome</keyword>
<dbReference type="InterPro" id="IPR052066">
    <property type="entry name" value="Glycosphingolipid_Hydrolases"/>
</dbReference>
<evidence type="ECO:0000259" key="6">
    <source>
        <dbReference type="Pfam" id="PF18564"/>
    </source>
</evidence>
<feature type="compositionally biased region" description="Low complexity" evidence="4">
    <location>
        <begin position="713"/>
        <end position="723"/>
    </location>
</feature>
<dbReference type="InterPro" id="IPR001547">
    <property type="entry name" value="Glyco_hydro_5"/>
</dbReference>
<dbReference type="Pfam" id="PF00150">
    <property type="entry name" value="Cellulase"/>
    <property type="match status" value="1"/>
</dbReference>
<evidence type="ECO:0008006" key="9">
    <source>
        <dbReference type="Google" id="ProtNLM"/>
    </source>
</evidence>
<dbReference type="GO" id="GO:1904462">
    <property type="term" value="P:ergosteryl 3-beta-D-glucoside catabolic process"/>
    <property type="evidence" value="ECO:0007669"/>
    <property type="project" value="TreeGrafter"/>
</dbReference>
<gene>
    <name evidence="7" type="ORF">H696_02313</name>
</gene>
<comment type="similarity">
    <text evidence="1">Belongs to the glycosyl hydrolase 5 (cellulase A) family.</text>
</comment>
<dbReference type="Proteomes" id="UP000030693">
    <property type="component" value="Unassembled WGS sequence"/>
</dbReference>
<organism evidence="7">
    <name type="scientific">Fonticula alba</name>
    <name type="common">Slime mold</name>
    <dbReference type="NCBI Taxonomy" id="691883"/>
    <lineage>
        <taxon>Eukaryota</taxon>
        <taxon>Rotosphaerida</taxon>
        <taxon>Fonticulaceae</taxon>
        <taxon>Fonticula</taxon>
    </lineage>
</organism>
<feature type="compositionally biased region" description="Low complexity" evidence="4">
    <location>
        <begin position="1092"/>
        <end position="1128"/>
    </location>
</feature>
<dbReference type="SUPFAM" id="SSF51445">
    <property type="entry name" value="(Trans)glycosidases"/>
    <property type="match status" value="1"/>
</dbReference>